<dbReference type="EMBL" id="JAAAIP010000657">
    <property type="protein sequence ID" value="KAG0313953.1"/>
    <property type="molecule type" value="Genomic_DNA"/>
</dbReference>
<organism evidence="2 3">
    <name type="scientific">Dissophora globulifera</name>
    <dbReference type="NCBI Taxonomy" id="979702"/>
    <lineage>
        <taxon>Eukaryota</taxon>
        <taxon>Fungi</taxon>
        <taxon>Fungi incertae sedis</taxon>
        <taxon>Mucoromycota</taxon>
        <taxon>Mortierellomycotina</taxon>
        <taxon>Mortierellomycetes</taxon>
        <taxon>Mortierellales</taxon>
        <taxon>Mortierellaceae</taxon>
        <taxon>Dissophora</taxon>
    </lineage>
</organism>
<accession>A0A9P6R980</accession>
<keyword evidence="3" id="KW-1185">Reference proteome</keyword>
<feature type="non-terminal residue" evidence="2">
    <location>
        <position position="65"/>
    </location>
</feature>
<proteinExistence type="predicted"/>
<evidence type="ECO:0000313" key="3">
    <source>
        <dbReference type="Proteomes" id="UP000738325"/>
    </source>
</evidence>
<sequence length="65" mass="6723">MGLTHRSQSWTLLAILLFTFISTACAEPVSINATVPDPGGAPGGKFTPQLHADIGATTIVDGLDE</sequence>
<keyword evidence="1" id="KW-0732">Signal</keyword>
<dbReference type="AlphaFoldDB" id="A0A9P6R980"/>
<comment type="caution">
    <text evidence="2">The sequence shown here is derived from an EMBL/GenBank/DDBJ whole genome shotgun (WGS) entry which is preliminary data.</text>
</comment>
<name>A0A9P6R980_9FUNG</name>
<reference evidence="2" key="1">
    <citation type="journal article" date="2020" name="Fungal Divers.">
        <title>Resolving the Mortierellaceae phylogeny through synthesis of multi-gene phylogenetics and phylogenomics.</title>
        <authorList>
            <person name="Vandepol N."/>
            <person name="Liber J."/>
            <person name="Desiro A."/>
            <person name="Na H."/>
            <person name="Kennedy M."/>
            <person name="Barry K."/>
            <person name="Grigoriev I.V."/>
            <person name="Miller A.N."/>
            <person name="O'Donnell K."/>
            <person name="Stajich J.E."/>
            <person name="Bonito G."/>
        </authorList>
    </citation>
    <scope>NUCLEOTIDE SEQUENCE</scope>
    <source>
        <strain evidence="2">REB-010B</strain>
    </source>
</reference>
<protein>
    <submittedName>
        <fullName evidence="2">Uncharacterized protein</fullName>
    </submittedName>
</protein>
<dbReference type="PROSITE" id="PS51257">
    <property type="entry name" value="PROKAR_LIPOPROTEIN"/>
    <property type="match status" value="1"/>
</dbReference>
<evidence type="ECO:0000313" key="2">
    <source>
        <dbReference type="EMBL" id="KAG0313953.1"/>
    </source>
</evidence>
<dbReference type="Proteomes" id="UP000738325">
    <property type="component" value="Unassembled WGS sequence"/>
</dbReference>
<gene>
    <name evidence="2" type="ORF">BGZ99_008463</name>
</gene>
<feature type="signal peptide" evidence="1">
    <location>
        <begin position="1"/>
        <end position="26"/>
    </location>
</feature>
<evidence type="ECO:0000256" key="1">
    <source>
        <dbReference type="SAM" id="SignalP"/>
    </source>
</evidence>
<feature type="chain" id="PRO_5040197824" evidence="1">
    <location>
        <begin position="27"/>
        <end position="65"/>
    </location>
</feature>